<sequence>MHQLEGRMRSFEANQMEQSGETTRRDSGRAASGAAVVLEAASELQGLRAEAEPVIVHRAAIQAEETRHYPLETIPDDIVREIFLHSLPAHGSIQPSRYSVPLVLAQICTRWREVLLGTVQLWSSIDFTLEASSSDQSNPHSDGIVQLLHTWFRRAKAHPLSLTVRCSRACVVLPAGLIPLIQQYAPQFSTLALSVPSSQWDEFIRSISGPFPALRHLSLHTQNHCRLLVGPNAFPAFDDMPQLEELHIHIMTRFSNLRLRSKTLTTLKLIPPAITHPLPLESLSLGVALYLHDVTLPHLRNLDVVPHNLVAITVLCSFISRSGTIYNILQSTTILPSLRHLAIVESLHHIGDTMTARPSGHTPSYYTPVVIQGGSGATYTYGYEYDRVAAMLCARAPRTDLKSFELILRPTDHFLQANDPRGIVAEPFIPYGAPAAQIARLREYGLDVSVCVPVSGAPTIYWPPRAAEDEEILAFPACEGAE</sequence>
<feature type="compositionally biased region" description="Basic and acidic residues" evidence="1">
    <location>
        <begin position="1"/>
        <end position="10"/>
    </location>
</feature>
<feature type="compositionally biased region" description="Polar residues" evidence="1">
    <location>
        <begin position="12"/>
        <end position="21"/>
    </location>
</feature>
<feature type="region of interest" description="Disordered" evidence="1">
    <location>
        <begin position="1"/>
        <end position="30"/>
    </location>
</feature>
<accession>A0AAD7F917</accession>
<protein>
    <recommendedName>
        <fullName evidence="4">F-box domain-containing protein</fullName>
    </recommendedName>
</protein>
<evidence type="ECO:0008006" key="4">
    <source>
        <dbReference type="Google" id="ProtNLM"/>
    </source>
</evidence>
<evidence type="ECO:0000313" key="3">
    <source>
        <dbReference type="Proteomes" id="UP001221142"/>
    </source>
</evidence>
<name>A0AAD7F917_9AGAR</name>
<keyword evidence="3" id="KW-1185">Reference proteome</keyword>
<evidence type="ECO:0000313" key="2">
    <source>
        <dbReference type="EMBL" id="KAJ7609814.1"/>
    </source>
</evidence>
<organism evidence="2 3">
    <name type="scientific">Roridomyces roridus</name>
    <dbReference type="NCBI Taxonomy" id="1738132"/>
    <lineage>
        <taxon>Eukaryota</taxon>
        <taxon>Fungi</taxon>
        <taxon>Dikarya</taxon>
        <taxon>Basidiomycota</taxon>
        <taxon>Agaricomycotina</taxon>
        <taxon>Agaricomycetes</taxon>
        <taxon>Agaricomycetidae</taxon>
        <taxon>Agaricales</taxon>
        <taxon>Marasmiineae</taxon>
        <taxon>Mycenaceae</taxon>
        <taxon>Roridomyces</taxon>
    </lineage>
</organism>
<gene>
    <name evidence="2" type="ORF">FB45DRAFT_1010103</name>
</gene>
<proteinExistence type="predicted"/>
<comment type="caution">
    <text evidence="2">The sequence shown here is derived from an EMBL/GenBank/DDBJ whole genome shotgun (WGS) entry which is preliminary data.</text>
</comment>
<evidence type="ECO:0000256" key="1">
    <source>
        <dbReference type="SAM" id="MobiDB-lite"/>
    </source>
</evidence>
<dbReference type="Proteomes" id="UP001221142">
    <property type="component" value="Unassembled WGS sequence"/>
</dbReference>
<reference evidence="2" key="1">
    <citation type="submission" date="2023-03" db="EMBL/GenBank/DDBJ databases">
        <title>Massive genome expansion in bonnet fungi (Mycena s.s.) driven by repeated elements and novel gene families across ecological guilds.</title>
        <authorList>
            <consortium name="Lawrence Berkeley National Laboratory"/>
            <person name="Harder C.B."/>
            <person name="Miyauchi S."/>
            <person name="Viragh M."/>
            <person name="Kuo A."/>
            <person name="Thoen E."/>
            <person name="Andreopoulos B."/>
            <person name="Lu D."/>
            <person name="Skrede I."/>
            <person name="Drula E."/>
            <person name="Henrissat B."/>
            <person name="Morin E."/>
            <person name="Kohler A."/>
            <person name="Barry K."/>
            <person name="LaButti K."/>
            <person name="Morin E."/>
            <person name="Salamov A."/>
            <person name="Lipzen A."/>
            <person name="Mereny Z."/>
            <person name="Hegedus B."/>
            <person name="Baldrian P."/>
            <person name="Stursova M."/>
            <person name="Weitz H."/>
            <person name="Taylor A."/>
            <person name="Grigoriev I.V."/>
            <person name="Nagy L.G."/>
            <person name="Martin F."/>
            <person name="Kauserud H."/>
        </authorList>
    </citation>
    <scope>NUCLEOTIDE SEQUENCE</scope>
    <source>
        <strain evidence="2">9284</strain>
    </source>
</reference>
<dbReference type="SUPFAM" id="SSF52047">
    <property type="entry name" value="RNI-like"/>
    <property type="match status" value="1"/>
</dbReference>
<dbReference type="EMBL" id="JARKIF010000037">
    <property type="protein sequence ID" value="KAJ7609814.1"/>
    <property type="molecule type" value="Genomic_DNA"/>
</dbReference>
<dbReference type="AlphaFoldDB" id="A0AAD7F917"/>